<dbReference type="GO" id="GO:0008831">
    <property type="term" value="F:dTDP-4-dehydrorhamnose reductase activity"/>
    <property type="evidence" value="ECO:0007669"/>
    <property type="project" value="UniProtKB-EC"/>
</dbReference>
<comment type="catalytic activity">
    <reaction evidence="5">
        <text>dTDP-beta-L-rhamnose + NADP(+) = dTDP-4-dehydro-beta-L-rhamnose + NADPH + H(+)</text>
        <dbReference type="Rhea" id="RHEA:21796"/>
        <dbReference type="ChEBI" id="CHEBI:15378"/>
        <dbReference type="ChEBI" id="CHEBI:57510"/>
        <dbReference type="ChEBI" id="CHEBI:57783"/>
        <dbReference type="ChEBI" id="CHEBI:58349"/>
        <dbReference type="ChEBI" id="CHEBI:62830"/>
        <dbReference type="EC" id="1.1.1.133"/>
    </reaction>
</comment>
<evidence type="ECO:0000256" key="5">
    <source>
        <dbReference type="ARBA" id="ARBA00048200"/>
    </source>
</evidence>
<dbReference type="PANTHER" id="PTHR10491">
    <property type="entry name" value="DTDP-4-DEHYDRORHAMNOSE REDUCTASE"/>
    <property type="match status" value="1"/>
</dbReference>
<dbReference type="Gene3D" id="3.40.50.720">
    <property type="entry name" value="NAD(P)-binding Rossmann-like Domain"/>
    <property type="match status" value="1"/>
</dbReference>
<dbReference type="NCBIfam" id="TIGR01214">
    <property type="entry name" value="rmlD"/>
    <property type="match status" value="1"/>
</dbReference>
<dbReference type="EMBL" id="JAVRHU010000001">
    <property type="protein sequence ID" value="MDT0620503.1"/>
    <property type="molecule type" value="Genomic_DNA"/>
</dbReference>
<name>A0ABU3BEC4_9FLAO</name>
<keyword evidence="9" id="KW-1185">Reference proteome</keyword>
<dbReference type="InterPro" id="IPR005913">
    <property type="entry name" value="dTDP_dehydrorham_reduct"/>
</dbReference>
<comment type="pathway">
    <text evidence="1 6">Carbohydrate biosynthesis; dTDP-L-rhamnose biosynthesis.</text>
</comment>
<evidence type="ECO:0000256" key="1">
    <source>
        <dbReference type="ARBA" id="ARBA00004781"/>
    </source>
</evidence>
<dbReference type="InterPro" id="IPR029903">
    <property type="entry name" value="RmlD-like-bd"/>
</dbReference>
<evidence type="ECO:0000256" key="2">
    <source>
        <dbReference type="ARBA" id="ARBA00010944"/>
    </source>
</evidence>
<dbReference type="EC" id="1.1.1.133" evidence="3 6"/>
<gene>
    <name evidence="8" type="primary">rfbD</name>
    <name evidence="8" type="ORF">RM520_02640</name>
</gene>
<dbReference type="SUPFAM" id="SSF51735">
    <property type="entry name" value="NAD(P)-binding Rossmann-fold domains"/>
    <property type="match status" value="1"/>
</dbReference>
<keyword evidence="6 8" id="KW-0560">Oxidoreductase</keyword>
<dbReference type="Proteomes" id="UP001250662">
    <property type="component" value="Unassembled WGS sequence"/>
</dbReference>
<comment type="caution">
    <text evidence="8">The sequence shown here is derived from an EMBL/GenBank/DDBJ whole genome shotgun (WGS) entry which is preliminary data.</text>
</comment>
<evidence type="ECO:0000256" key="4">
    <source>
        <dbReference type="ARBA" id="ARBA00017099"/>
    </source>
</evidence>
<dbReference type="Pfam" id="PF04321">
    <property type="entry name" value="RmlD_sub_bind"/>
    <property type="match status" value="1"/>
</dbReference>
<dbReference type="Gene3D" id="3.90.25.10">
    <property type="entry name" value="UDP-galactose 4-epimerase, domain 1"/>
    <property type="match status" value="1"/>
</dbReference>
<accession>A0ABU3BEC4</accession>
<dbReference type="InterPro" id="IPR036291">
    <property type="entry name" value="NAD(P)-bd_dom_sf"/>
</dbReference>
<evidence type="ECO:0000256" key="6">
    <source>
        <dbReference type="RuleBase" id="RU364082"/>
    </source>
</evidence>
<sequence>MKNVLVTGGKGQLATCIKDIVKDNLDNNCNFIYVDIDELDITKAGKVNTFFKNNNITHCINCAAYTAVDDAESNESLVEAVNVTGAKNLAIACSDSGAILIQISTDFVFNGKQTSFYDEEDLENPLGVYGLTKLNGEKAVFKYLKENFIIRTSWLYSEYNHNFLKTMLRLGRERDKLGVVCDQIGTPTYASDLAIIIVKVIMEENLPYGIYHYSNEGVASWYDFAKAIFEESKIQVDLSPIKSEAYPTPAERPKFSVLDKSKIKKELKLEIPYWRDSLKKCILKINDND</sequence>
<evidence type="ECO:0000313" key="8">
    <source>
        <dbReference type="EMBL" id="MDT0620503.1"/>
    </source>
</evidence>
<comment type="function">
    <text evidence="6">Catalyzes the reduction of dTDP-6-deoxy-L-lyxo-4-hexulose to yield dTDP-L-rhamnose.</text>
</comment>
<organism evidence="8 9">
    <name type="scientific">Croceitalea vernalis</name>
    <dbReference type="NCBI Taxonomy" id="3075599"/>
    <lineage>
        <taxon>Bacteria</taxon>
        <taxon>Pseudomonadati</taxon>
        <taxon>Bacteroidota</taxon>
        <taxon>Flavobacteriia</taxon>
        <taxon>Flavobacteriales</taxon>
        <taxon>Flavobacteriaceae</taxon>
        <taxon>Croceitalea</taxon>
    </lineage>
</organism>
<evidence type="ECO:0000259" key="7">
    <source>
        <dbReference type="Pfam" id="PF04321"/>
    </source>
</evidence>
<keyword evidence="6" id="KW-0521">NADP</keyword>
<evidence type="ECO:0000256" key="3">
    <source>
        <dbReference type="ARBA" id="ARBA00012929"/>
    </source>
</evidence>
<dbReference type="PANTHER" id="PTHR10491:SF4">
    <property type="entry name" value="METHIONINE ADENOSYLTRANSFERASE 2 SUBUNIT BETA"/>
    <property type="match status" value="1"/>
</dbReference>
<dbReference type="RefSeq" id="WP_311386867.1">
    <property type="nucleotide sequence ID" value="NZ_JAVRHU010000001.1"/>
</dbReference>
<feature type="domain" description="RmlD-like substrate binding" evidence="7">
    <location>
        <begin position="3"/>
        <end position="283"/>
    </location>
</feature>
<proteinExistence type="inferred from homology"/>
<reference evidence="8 9" key="1">
    <citation type="submission" date="2023-09" db="EMBL/GenBank/DDBJ databases">
        <authorList>
            <person name="Rey-Velasco X."/>
        </authorList>
    </citation>
    <scope>NUCLEOTIDE SEQUENCE [LARGE SCALE GENOMIC DNA]</scope>
    <source>
        <strain evidence="8 9">P007</strain>
    </source>
</reference>
<dbReference type="CDD" id="cd05254">
    <property type="entry name" value="dTDP_HR_like_SDR_e"/>
    <property type="match status" value="1"/>
</dbReference>
<evidence type="ECO:0000313" key="9">
    <source>
        <dbReference type="Proteomes" id="UP001250662"/>
    </source>
</evidence>
<protein>
    <recommendedName>
        <fullName evidence="4 6">dTDP-4-dehydrorhamnose reductase</fullName>
        <ecNumber evidence="3 6">1.1.1.133</ecNumber>
    </recommendedName>
</protein>
<comment type="similarity">
    <text evidence="2 6">Belongs to the dTDP-4-dehydrorhamnose reductase family.</text>
</comment>